<dbReference type="GO" id="GO:0090071">
    <property type="term" value="P:negative regulation of ribosome biogenesis"/>
    <property type="evidence" value="ECO:0007669"/>
    <property type="project" value="TreeGrafter"/>
</dbReference>
<dbReference type="InterPro" id="IPR004394">
    <property type="entry name" value="Iojap/RsfS/C7orf30"/>
</dbReference>
<reference evidence="2" key="1">
    <citation type="submission" date="2020-10" db="EMBL/GenBank/DDBJ databases">
        <authorList>
            <person name="Gilroy R."/>
        </authorList>
    </citation>
    <scope>NUCLEOTIDE SEQUENCE</scope>
    <source>
        <strain evidence="2">B3-4054</strain>
    </source>
</reference>
<dbReference type="GO" id="GO:0017148">
    <property type="term" value="P:negative regulation of translation"/>
    <property type="evidence" value="ECO:0007669"/>
    <property type="project" value="TreeGrafter"/>
</dbReference>
<dbReference type="Proteomes" id="UP000823616">
    <property type="component" value="Unassembled WGS sequence"/>
</dbReference>
<protein>
    <submittedName>
        <fullName evidence="2">Ribosome silencing factor</fullName>
    </submittedName>
</protein>
<gene>
    <name evidence="2" type="primary">rsfS</name>
    <name evidence="2" type="ORF">IAA96_05755</name>
</gene>
<evidence type="ECO:0000313" key="3">
    <source>
        <dbReference type="Proteomes" id="UP000823616"/>
    </source>
</evidence>
<dbReference type="PANTHER" id="PTHR21043:SF0">
    <property type="entry name" value="MITOCHONDRIAL ASSEMBLY OF RIBOSOMAL LARGE SUBUNIT PROTEIN 1"/>
    <property type="match status" value="1"/>
</dbReference>
<sequence>MNGKNTAGRAAEETRKAALELARVLEDGKGGDVLILDVSGVNAFADFFVIATVSSSAHMRGLHRAVTEAAAALNLHTVPVKQSNSASEEWLLVDFGGILVHLMTAPARAFY</sequence>
<accession>A0A9D9EU02</accession>
<comment type="similarity">
    <text evidence="1">Belongs to the Iojap/RsfS family.</text>
</comment>
<evidence type="ECO:0000256" key="1">
    <source>
        <dbReference type="ARBA" id="ARBA00010574"/>
    </source>
</evidence>
<proteinExistence type="inferred from homology"/>
<organism evidence="2 3">
    <name type="scientific">Candidatus Avitreponema avistercoris</name>
    <dbReference type="NCBI Taxonomy" id="2840705"/>
    <lineage>
        <taxon>Bacteria</taxon>
        <taxon>Pseudomonadati</taxon>
        <taxon>Spirochaetota</taxon>
        <taxon>Spirochaetia</taxon>
        <taxon>Spirochaetales</taxon>
        <taxon>Candidatus Avitreponema</taxon>
    </lineage>
</organism>
<dbReference type="EMBL" id="JADIMS010000105">
    <property type="protein sequence ID" value="MBO8450594.1"/>
    <property type="molecule type" value="Genomic_DNA"/>
</dbReference>
<dbReference type="SUPFAM" id="SSF81301">
    <property type="entry name" value="Nucleotidyltransferase"/>
    <property type="match status" value="1"/>
</dbReference>
<comment type="caution">
    <text evidence="2">The sequence shown here is derived from an EMBL/GenBank/DDBJ whole genome shotgun (WGS) entry which is preliminary data.</text>
</comment>
<dbReference type="AlphaFoldDB" id="A0A9D9EU02"/>
<name>A0A9D9EU02_9SPIR</name>
<feature type="non-terminal residue" evidence="2">
    <location>
        <position position="111"/>
    </location>
</feature>
<evidence type="ECO:0000313" key="2">
    <source>
        <dbReference type="EMBL" id="MBO8450594.1"/>
    </source>
</evidence>
<dbReference type="GO" id="GO:0043023">
    <property type="term" value="F:ribosomal large subunit binding"/>
    <property type="evidence" value="ECO:0007669"/>
    <property type="project" value="TreeGrafter"/>
</dbReference>
<reference evidence="2" key="2">
    <citation type="journal article" date="2021" name="PeerJ">
        <title>Extensive microbial diversity within the chicken gut microbiome revealed by metagenomics and culture.</title>
        <authorList>
            <person name="Gilroy R."/>
            <person name="Ravi A."/>
            <person name="Getino M."/>
            <person name="Pursley I."/>
            <person name="Horton D.L."/>
            <person name="Alikhan N.F."/>
            <person name="Baker D."/>
            <person name="Gharbi K."/>
            <person name="Hall N."/>
            <person name="Watson M."/>
            <person name="Adriaenssens E.M."/>
            <person name="Foster-Nyarko E."/>
            <person name="Jarju S."/>
            <person name="Secka A."/>
            <person name="Antonio M."/>
            <person name="Oren A."/>
            <person name="Chaudhuri R.R."/>
            <person name="La Ragione R."/>
            <person name="Hildebrand F."/>
            <person name="Pallen M.J."/>
        </authorList>
    </citation>
    <scope>NUCLEOTIDE SEQUENCE</scope>
    <source>
        <strain evidence="2">B3-4054</strain>
    </source>
</reference>
<dbReference type="Gene3D" id="3.30.460.10">
    <property type="entry name" value="Beta Polymerase, domain 2"/>
    <property type="match status" value="1"/>
</dbReference>
<dbReference type="NCBIfam" id="TIGR00090">
    <property type="entry name" value="rsfS_iojap_ybeB"/>
    <property type="match status" value="1"/>
</dbReference>
<dbReference type="PANTHER" id="PTHR21043">
    <property type="entry name" value="IOJAP SUPERFAMILY ORTHOLOG"/>
    <property type="match status" value="1"/>
</dbReference>
<dbReference type="InterPro" id="IPR043519">
    <property type="entry name" value="NT_sf"/>
</dbReference>
<dbReference type="Pfam" id="PF02410">
    <property type="entry name" value="RsfS"/>
    <property type="match status" value="1"/>
</dbReference>